<keyword evidence="1" id="KW-0812">Transmembrane</keyword>
<dbReference type="Proteomes" id="UP000292262">
    <property type="component" value="Unassembled WGS sequence"/>
</dbReference>
<sequence>MKYFIYALLLIAISLIVYNATLIDFGAPFIGDSKTAVIGVLASLCVVILLIILLISKAIALKDKQRKKNS</sequence>
<comment type="caution">
    <text evidence="2">The sequence shown here is derived from an EMBL/GenBank/DDBJ whole genome shotgun (WGS) entry which is preliminary data.</text>
</comment>
<name>A0A4Q7PFP5_9FLAO</name>
<protein>
    <submittedName>
        <fullName evidence="2">Uncharacterized protein</fullName>
    </submittedName>
</protein>
<accession>A0A4Q7PFP5</accession>
<organism evidence="2 3">
    <name type="scientific">Aquimarina brevivitae</name>
    <dbReference type="NCBI Taxonomy" id="323412"/>
    <lineage>
        <taxon>Bacteria</taxon>
        <taxon>Pseudomonadati</taxon>
        <taxon>Bacteroidota</taxon>
        <taxon>Flavobacteriia</taxon>
        <taxon>Flavobacteriales</taxon>
        <taxon>Flavobacteriaceae</taxon>
        <taxon>Aquimarina</taxon>
    </lineage>
</organism>
<dbReference type="AlphaFoldDB" id="A0A4Q7PFP5"/>
<evidence type="ECO:0000313" key="2">
    <source>
        <dbReference type="EMBL" id="RZS99007.1"/>
    </source>
</evidence>
<evidence type="ECO:0000256" key="1">
    <source>
        <dbReference type="SAM" id="Phobius"/>
    </source>
</evidence>
<dbReference type="EMBL" id="SGXE01000001">
    <property type="protein sequence ID" value="RZS99007.1"/>
    <property type="molecule type" value="Genomic_DNA"/>
</dbReference>
<keyword evidence="1" id="KW-1133">Transmembrane helix</keyword>
<feature type="transmembrane region" description="Helical" evidence="1">
    <location>
        <begin position="35"/>
        <end position="60"/>
    </location>
</feature>
<evidence type="ECO:0000313" key="3">
    <source>
        <dbReference type="Proteomes" id="UP000292262"/>
    </source>
</evidence>
<reference evidence="2 3" key="1">
    <citation type="submission" date="2019-02" db="EMBL/GenBank/DDBJ databases">
        <title>Genomic Encyclopedia of Type Strains, Phase IV (KMG-IV): sequencing the most valuable type-strain genomes for metagenomic binning, comparative biology and taxonomic classification.</title>
        <authorList>
            <person name="Goeker M."/>
        </authorList>
    </citation>
    <scope>NUCLEOTIDE SEQUENCE [LARGE SCALE GENOMIC DNA]</scope>
    <source>
        <strain evidence="2 3">DSM 17196</strain>
    </source>
</reference>
<keyword evidence="1" id="KW-0472">Membrane</keyword>
<dbReference type="RefSeq" id="WP_130284875.1">
    <property type="nucleotide sequence ID" value="NZ_SGXE01000001.1"/>
</dbReference>
<proteinExistence type="predicted"/>
<gene>
    <name evidence="2" type="ORF">EV197_0209</name>
</gene>
<keyword evidence="3" id="KW-1185">Reference proteome</keyword>